<evidence type="ECO:0000313" key="2">
    <source>
        <dbReference type="EnsemblMetazoa" id="CJA04972.1"/>
    </source>
</evidence>
<sequence>MREKSAIEKPLIQTLVVPSLEHRAAHQWTTIRPCRFTCVVERETFNLKIVSNWSLPSIDTSSMCNAFVRCAILYSVECDGTIAPVYNFYSHTYIQGKATKWKGLTPPIGNVQYDPNSKSIAIYANSKIYKVSVFQ</sequence>
<dbReference type="AlphaFoldDB" id="A0A8R1HRU2"/>
<organism evidence="2 3">
    <name type="scientific">Caenorhabditis japonica</name>
    <dbReference type="NCBI Taxonomy" id="281687"/>
    <lineage>
        <taxon>Eukaryota</taxon>
        <taxon>Metazoa</taxon>
        <taxon>Ecdysozoa</taxon>
        <taxon>Nematoda</taxon>
        <taxon>Chromadorea</taxon>
        <taxon>Rhabditida</taxon>
        <taxon>Rhabditina</taxon>
        <taxon>Rhabditomorpha</taxon>
        <taxon>Rhabditoidea</taxon>
        <taxon>Rhabditidae</taxon>
        <taxon>Peloderinae</taxon>
        <taxon>Caenorhabditis</taxon>
    </lineage>
</organism>
<accession>A0A8R1HRU2</accession>
<proteinExistence type="predicted"/>
<name>A0A8R1HRU2_CAEJA</name>
<evidence type="ECO:0000259" key="1">
    <source>
        <dbReference type="Pfam" id="PF02191"/>
    </source>
</evidence>
<feature type="domain" description="Olfactomedin-like" evidence="1">
    <location>
        <begin position="38"/>
        <end position="129"/>
    </location>
</feature>
<dbReference type="Pfam" id="PF02191">
    <property type="entry name" value="OLF"/>
    <property type="match status" value="1"/>
</dbReference>
<dbReference type="Proteomes" id="UP000005237">
    <property type="component" value="Unassembled WGS sequence"/>
</dbReference>
<dbReference type="EnsemblMetazoa" id="CJA04972.1">
    <property type="protein sequence ID" value="CJA04972.1"/>
    <property type="gene ID" value="WBGene00124176"/>
</dbReference>
<reference evidence="2" key="2">
    <citation type="submission" date="2022-06" db="UniProtKB">
        <authorList>
            <consortium name="EnsemblMetazoa"/>
        </authorList>
    </citation>
    <scope>IDENTIFICATION</scope>
    <source>
        <strain evidence="2">DF5081</strain>
    </source>
</reference>
<keyword evidence="3" id="KW-1185">Reference proteome</keyword>
<evidence type="ECO:0000313" key="3">
    <source>
        <dbReference type="Proteomes" id="UP000005237"/>
    </source>
</evidence>
<dbReference type="OMA" id="IYANSKI"/>
<reference evidence="3" key="1">
    <citation type="submission" date="2010-08" db="EMBL/GenBank/DDBJ databases">
        <authorList>
            <consortium name="Caenorhabditis japonica Sequencing Consortium"/>
            <person name="Wilson R.K."/>
        </authorList>
    </citation>
    <scope>NUCLEOTIDE SEQUENCE [LARGE SCALE GENOMIC DNA]</scope>
    <source>
        <strain evidence="3">DF5081</strain>
    </source>
</reference>
<protein>
    <submittedName>
        <fullName evidence="2">Olfactomedin-like domain-containing protein</fullName>
    </submittedName>
</protein>
<dbReference type="InterPro" id="IPR003112">
    <property type="entry name" value="Olfac-like_dom"/>
</dbReference>